<name>A0AAD5SUF3_9FUNG</name>
<dbReference type="Pfam" id="PF25033">
    <property type="entry name" value="VPS13_M"/>
    <property type="match status" value="1"/>
</dbReference>
<protein>
    <recommendedName>
        <fullName evidence="1">VPS13-like middle region domain-containing protein</fullName>
    </recommendedName>
</protein>
<keyword evidence="3" id="KW-1185">Reference proteome</keyword>
<accession>A0AAD5SUF3</accession>
<feature type="non-terminal residue" evidence="2">
    <location>
        <position position="1"/>
    </location>
</feature>
<feature type="domain" description="VPS13-like middle region" evidence="1">
    <location>
        <begin position="407"/>
        <end position="952"/>
    </location>
</feature>
<gene>
    <name evidence="2" type="ORF">HK100_007908</name>
</gene>
<dbReference type="InterPro" id="IPR056747">
    <property type="entry name" value="VPS13-like_M"/>
</dbReference>
<dbReference type="EMBL" id="JADGJH010003767">
    <property type="protein sequence ID" value="KAJ3088925.1"/>
    <property type="molecule type" value="Genomic_DNA"/>
</dbReference>
<organism evidence="2 3">
    <name type="scientific">Physocladia obscura</name>
    <dbReference type="NCBI Taxonomy" id="109957"/>
    <lineage>
        <taxon>Eukaryota</taxon>
        <taxon>Fungi</taxon>
        <taxon>Fungi incertae sedis</taxon>
        <taxon>Chytridiomycota</taxon>
        <taxon>Chytridiomycota incertae sedis</taxon>
        <taxon>Chytridiomycetes</taxon>
        <taxon>Chytridiales</taxon>
        <taxon>Chytriomycetaceae</taxon>
        <taxon>Physocladia</taxon>
    </lineage>
</organism>
<proteinExistence type="predicted"/>
<evidence type="ECO:0000259" key="1">
    <source>
        <dbReference type="Pfam" id="PF25033"/>
    </source>
</evidence>
<sequence>MQVVIGPTLESCLVEVSGASGTNHLHFLERADITFDVALSILPNISNHIRTVISGKLPRLHLNLSDRKYKSFMRILDIVTRRTPQNYIVIPVPVTQRVVSGWIDQPELLVDEDDADSFFDAEENIDGLSAKTIEEDPNKILMQFNFEIGQVSASLKKSNDHDVDKVSRTIADLKISGLSLVYNSKAHEYNVDIKIRSISAEDQSNINMKEVRYLLTPTPSVSLSLKDLLTIQYVSRKPTSPDYVGIDQDVKISFASVDLNLVKESVLYLLDFALYTFTTVEATRLAEKKVSDAANLPQIQQPPVVSNSIMVVHVNFTSVNFFIHQNNAKIATASFGALFLTVTFKFGKMFVSGRLGNLSIVDDAIRPEYGADWSREMLKIEGSEVADFDYETFNILSSDYPGYDSFLRFRAASAKLTFMEPLLNDLSNYMSQFLKMHMIMDAARKAVEYQEINGKMKYDLDIESPIILFRDTVNRTNKSVWMYLGKILAKNDFVITEDGSLLSTVSAKIMAMKLVSNFPVGGADCMVKIVEDVNINAVCEFLKAAEDSETLVPASQIKVDVNNIKLRLTTMQYKFNLEVLDAVSKFLFPKKADEPVAQLSGSSMNSEFSSEFPRILTDMFVKVPTITLEIIGEDSQLQEYSIAQLIISQLEYQTMSNSWQEGEIELHLRYINIFDTRKDGGNLFREIMPSLTREQDQFSLKIKKDSEGRSFYNASIDTLKMILVMDHLFLIRKFFTAPFSESKDATQQSEEVGLLEGAYDFESLDKFKYSVNVVDVEIILLQDPKNRSSEAIMLLGHELVISHDLVTTLSTKDMGMFFCVMDNRKDTTLRFIQNFNLTVVMDSRLSGPGHQLTAINVDVSQLMLRVSFRDINLITDIFNKAISLNNESKNEPIEVSGAKNMRSGVIMSREKIQISTQGIRIVMIDDLNDLQLPMYDFMIDKLFLEVSDWSTA</sequence>
<reference evidence="2" key="1">
    <citation type="submission" date="2020-05" db="EMBL/GenBank/DDBJ databases">
        <title>Phylogenomic resolution of chytrid fungi.</title>
        <authorList>
            <person name="Stajich J.E."/>
            <person name="Amses K."/>
            <person name="Simmons R."/>
            <person name="Seto K."/>
            <person name="Myers J."/>
            <person name="Bonds A."/>
            <person name="Quandt C.A."/>
            <person name="Barry K."/>
            <person name="Liu P."/>
            <person name="Grigoriev I."/>
            <person name="Longcore J.E."/>
            <person name="James T.Y."/>
        </authorList>
    </citation>
    <scope>NUCLEOTIDE SEQUENCE</scope>
    <source>
        <strain evidence="2">JEL0513</strain>
    </source>
</reference>
<dbReference type="AlphaFoldDB" id="A0AAD5SUF3"/>
<comment type="caution">
    <text evidence="2">The sequence shown here is derived from an EMBL/GenBank/DDBJ whole genome shotgun (WGS) entry which is preliminary data.</text>
</comment>
<evidence type="ECO:0000313" key="3">
    <source>
        <dbReference type="Proteomes" id="UP001211907"/>
    </source>
</evidence>
<dbReference type="Proteomes" id="UP001211907">
    <property type="component" value="Unassembled WGS sequence"/>
</dbReference>
<evidence type="ECO:0000313" key="2">
    <source>
        <dbReference type="EMBL" id="KAJ3088925.1"/>
    </source>
</evidence>